<organism evidence="5 6">
    <name type="scientific">Crystallibacter crystallopoietes</name>
    <dbReference type="NCBI Taxonomy" id="37928"/>
    <lineage>
        <taxon>Bacteria</taxon>
        <taxon>Bacillati</taxon>
        <taxon>Actinomycetota</taxon>
        <taxon>Actinomycetes</taxon>
        <taxon>Micrococcales</taxon>
        <taxon>Micrococcaceae</taxon>
        <taxon>Crystallibacter</taxon>
    </lineage>
</organism>
<dbReference type="PANTHER" id="PTHR13932:SF5">
    <property type="entry name" value="RADICAL S-ADENOSYL METHIONINE DOMAIN-CONTAINING PROTEIN 1, MITOCHONDRIAL"/>
    <property type="match status" value="1"/>
</dbReference>
<proteinExistence type="inferred from homology"/>
<dbReference type="EMBL" id="FNKH01000002">
    <property type="protein sequence ID" value="SDR12410.1"/>
    <property type="molecule type" value="Genomic_DNA"/>
</dbReference>
<evidence type="ECO:0000259" key="4">
    <source>
        <dbReference type="PROSITE" id="PS51918"/>
    </source>
</evidence>
<dbReference type="NCBIfam" id="TIGR00539">
    <property type="entry name" value="hemN_rel"/>
    <property type="match status" value="1"/>
</dbReference>
<dbReference type="GO" id="GO:0051539">
    <property type="term" value="F:4 iron, 4 sulfur cluster binding"/>
    <property type="evidence" value="ECO:0007669"/>
    <property type="project" value="UniProtKB-UniRule"/>
</dbReference>
<dbReference type="RefSeq" id="WP_074702296.1">
    <property type="nucleotide sequence ID" value="NZ_CP018863.1"/>
</dbReference>
<keyword evidence="3" id="KW-0411">Iron-sulfur</keyword>
<keyword evidence="3" id="KW-0004">4Fe-4S</keyword>
<dbReference type="InterPro" id="IPR004559">
    <property type="entry name" value="HemW-like"/>
</dbReference>
<dbReference type="InterPro" id="IPR034505">
    <property type="entry name" value="Coproporphyrinogen-III_oxidase"/>
</dbReference>
<evidence type="ECO:0000256" key="3">
    <source>
        <dbReference type="RuleBase" id="RU364116"/>
    </source>
</evidence>
<keyword evidence="3" id="KW-0949">S-adenosyl-L-methionine</keyword>
<dbReference type="GO" id="GO:0046872">
    <property type="term" value="F:metal ion binding"/>
    <property type="evidence" value="ECO:0007669"/>
    <property type="project" value="UniProtKB-UniRule"/>
</dbReference>
<gene>
    <name evidence="5" type="ORF">SAMN04489742_4075</name>
</gene>
<keyword evidence="3" id="KW-0963">Cytoplasm</keyword>
<dbReference type="InterPro" id="IPR007197">
    <property type="entry name" value="rSAM"/>
</dbReference>
<evidence type="ECO:0000313" key="5">
    <source>
        <dbReference type="EMBL" id="SDR12410.1"/>
    </source>
</evidence>
<dbReference type="CDD" id="cd01335">
    <property type="entry name" value="Radical_SAM"/>
    <property type="match status" value="1"/>
</dbReference>
<dbReference type="PANTHER" id="PTHR13932">
    <property type="entry name" value="COPROPORPHYRINIGEN III OXIDASE"/>
    <property type="match status" value="1"/>
</dbReference>
<dbReference type="SFLD" id="SFLDF00562">
    <property type="entry name" value="HemN-like__clustered_with_heat"/>
    <property type="match status" value="1"/>
</dbReference>
<keyword evidence="3" id="KW-0143">Chaperone</keyword>
<dbReference type="Pfam" id="PF04055">
    <property type="entry name" value="Radical_SAM"/>
    <property type="match status" value="1"/>
</dbReference>
<comment type="subcellular location">
    <subcellularLocation>
        <location evidence="3">Cytoplasm</location>
    </subcellularLocation>
</comment>
<keyword evidence="3" id="KW-0408">Iron</keyword>
<dbReference type="GO" id="GO:0004109">
    <property type="term" value="F:coproporphyrinogen oxidase activity"/>
    <property type="evidence" value="ECO:0007669"/>
    <property type="project" value="InterPro"/>
</dbReference>
<dbReference type="Gene3D" id="3.30.750.200">
    <property type="match status" value="1"/>
</dbReference>
<dbReference type="SFLD" id="SFLDS00029">
    <property type="entry name" value="Radical_SAM"/>
    <property type="match status" value="1"/>
</dbReference>
<dbReference type="SFLD" id="SFLDG01065">
    <property type="entry name" value="anaerobic_coproporphyrinogen-I"/>
    <property type="match status" value="1"/>
</dbReference>
<dbReference type="STRING" id="37928.SAMN04489742_4075"/>
<dbReference type="SMART" id="SM00729">
    <property type="entry name" value="Elp3"/>
    <property type="match status" value="1"/>
</dbReference>
<name>A0A1H1GGT7_9MICC</name>
<keyword evidence="6" id="KW-1185">Reference proteome</keyword>
<protein>
    <recommendedName>
        <fullName evidence="2 3">Heme chaperone HemW</fullName>
    </recommendedName>
</protein>
<dbReference type="AlphaFoldDB" id="A0A1H1GGT7"/>
<reference evidence="5 6" key="1">
    <citation type="submission" date="2016-10" db="EMBL/GenBank/DDBJ databases">
        <authorList>
            <person name="de Groot N.N."/>
        </authorList>
    </citation>
    <scope>NUCLEOTIDE SEQUENCE [LARGE SCALE GENOMIC DNA]</scope>
    <source>
        <strain evidence="5 6">DSM 20117</strain>
    </source>
</reference>
<evidence type="ECO:0000313" key="6">
    <source>
        <dbReference type="Proteomes" id="UP000181917"/>
    </source>
</evidence>
<comment type="function">
    <text evidence="3">Probably acts as a heme chaperone, transferring heme to an unknown acceptor. Binds one molecule of heme per monomer, possibly covalently. Binds 1 [4Fe-4S] cluster. The cluster is coordinated with 3 cysteines and an exchangeable S-adenosyl-L-methionine.</text>
</comment>
<evidence type="ECO:0000256" key="1">
    <source>
        <dbReference type="ARBA" id="ARBA00006100"/>
    </source>
</evidence>
<dbReference type="SUPFAM" id="SSF102114">
    <property type="entry name" value="Radical SAM enzymes"/>
    <property type="match status" value="1"/>
</dbReference>
<keyword evidence="3" id="KW-0479">Metal-binding</keyword>
<dbReference type="InterPro" id="IPR006638">
    <property type="entry name" value="Elp3/MiaA/NifB-like_rSAM"/>
</dbReference>
<dbReference type="OrthoDB" id="9808022at2"/>
<dbReference type="Proteomes" id="UP000181917">
    <property type="component" value="Unassembled WGS sequence"/>
</dbReference>
<dbReference type="GO" id="GO:0005737">
    <property type="term" value="C:cytoplasm"/>
    <property type="evidence" value="ECO:0007669"/>
    <property type="project" value="UniProtKB-SubCell"/>
</dbReference>
<comment type="similarity">
    <text evidence="1">Belongs to the anaerobic coproporphyrinogen-III oxidase family. HemW subfamily.</text>
</comment>
<dbReference type="InterPro" id="IPR058240">
    <property type="entry name" value="rSAM_sf"/>
</dbReference>
<sequence>MPSVLPLGDPAPADGLLPPQAAAGAQDRDFCLYVHIPFCSVRCGYCDFNTYTAKELGSGASQDEYAGTLNAELELAAKVLPASGLPRRPLSTVFFGGGTPTLLPASDLAAILGRATELWGLAPEAEVTTEANPDSVTPESLQILAAAGFTRVSFGMQSAVPHVLKVLDRTHNPERVPQAVRWAREAGLHVSLDLIYGTPGESVADWEASLDAAIACGPDHISAYALIVEEGTKLAAQIRRGEVPGIDDDDHATKYELAEGRLAAAGYGWYEVSNWARTEADRCRHNLSYWRGDDWWGAGPGAHSHMGGVRWWNVKHPAAYGQRLSTGVSPAAGRETLDAATRQLEHVMLQTRIIDGLRTQELGPNGRKAVAGLIADGLVDGPAAFAGTVRLTLQGRLLADAVVRRLLED</sequence>
<dbReference type="GO" id="GO:0006779">
    <property type="term" value="P:porphyrin-containing compound biosynthetic process"/>
    <property type="evidence" value="ECO:0007669"/>
    <property type="project" value="InterPro"/>
</dbReference>
<feature type="domain" description="Radical SAM core" evidence="4">
    <location>
        <begin position="24"/>
        <end position="271"/>
    </location>
</feature>
<dbReference type="PROSITE" id="PS51918">
    <property type="entry name" value="RADICAL_SAM"/>
    <property type="match status" value="1"/>
</dbReference>
<dbReference type="KEGG" id="acry:AC20117_19005"/>
<accession>A0A1H1GGT7</accession>
<evidence type="ECO:0000256" key="2">
    <source>
        <dbReference type="ARBA" id="ARBA00017228"/>
    </source>
</evidence>
<keyword evidence="3" id="KW-0349">Heme</keyword>